<dbReference type="NCBIfam" id="TIGR00128">
    <property type="entry name" value="fabD"/>
    <property type="match status" value="1"/>
</dbReference>
<comment type="catalytic activity">
    <reaction evidence="3 4">
        <text>holo-[ACP] + malonyl-CoA = malonyl-[ACP] + CoA</text>
        <dbReference type="Rhea" id="RHEA:41792"/>
        <dbReference type="Rhea" id="RHEA-COMP:9623"/>
        <dbReference type="Rhea" id="RHEA-COMP:9685"/>
        <dbReference type="ChEBI" id="CHEBI:57287"/>
        <dbReference type="ChEBI" id="CHEBI:57384"/>
        <dbReference type="ChEBI" id="CHEBI:64479"/>
        <dbReference type="ChEBI" id="CHEBI:78449"/>
        <dbReference type="EC" id="2.3.1.39"/>
    </reaction>
</comment>
<evidence type="ECO:0000256" key="4">
    <source>
        <dbReference type="PIRNR" id="PIRNR000446"/>
    </source>
</evidence>
<evidence type="ECO:0000313" key="8">
    <source>
        <dbReference type="Proteomes" id="UP000218181"/>
    </source>
</evidence>
<keyword evidence="8" id="KW-1185">Reference proteome</keyword>
<evidence type="ECO:0000313" key="7">
    <source>
        <dbReference type="EMBL" id="PCS01453.1"/>
    </source>
</evidence>
<dbReference type="InterPro" id="IPR016036">
    <property type="entry name" value="Malonyl_transacylase_ACP-bd"/>
</dbReference>
<dbReference type="Gene3D" id="3.40.366.10">
    <property type="entry name" value="Malonyl-Coenzyme A Acyl Carrier Protein, domain 2"/>
    <property type="match status" value="1"/>
</dbReference>
<evidence type="ECO:0000259" key="6">
    <source>
        <dbReference type="SMART" id="SM00827"/>
    </source>
</evidence>
<dbReference type="Proteomes" id="UP000218181">
    <property type="component" value="Unassembled WGS sequence"/>
</dbReference>
<evidence type="ECO:0000256" key="3">
    <source>
        <dbReference type="ARBA" id="ARBA00048462"/>
    </source>
</evidence>
<dbReference type="InterPro" id="IPR024925">
    <property type="entry name" value="Malonyl_CoA-ACP_transAc"/>
</dbReference>
<comment type="similarity">
    <text evidence="4">Belongs to the fabD family.</text>
</comment>
<keyword evidence="2 4" id="KW-0012">Acyltransferase</keyword>
<feature type="domain" description="Malonyl-CoA:ACP transacylase (MAT)" evidence="6">
    <location>
        <begin position="10"/>
        <end position="305"/>
    </location>
</feature>
<feature type="active site" evidence="5">
    <location>
        <position position="202"/>
    </location>
</feature>
<reference evidence="7 8" key="1">
    <citation type="submission" date="2014-12" db="EMBL/GenBank/DDBJ databases">
        <title>Draft genome sequences of 10 type strains of Lactococcus.</title>
        <authorList>
            <person name="Sun Z."/>
            <person name="Zhong Z."/>
            <person name="Liu W."/>
            <person name="Zhang W."/>
            <person name="Zhang H."/>
        </authorList>
    </citation>
    <scope>NUCLEOTIDE SEQUENCE [LARGE SCALE GENOMIC DNA]</scope>
    <source>
        <strain evidence="7 8">JCM 16395</strain>
    </source>
</reference>
<dbReference type="SMART" id="SM00827">
    <property type="entry name" value="PKS_AT"/>
    <property type="match status" value="1"/>
</dbReference>
<gene>
    <name evidence="7" type="ORF">RT41_GL000217</name>
</gene>
<dbReference type="EMBL" id="JXJU01000001">
    <property type="protein sequence ID" value="PCS01453.1"/>
    <property type="molecule type" value="Genomic_DNA"/>
</dbReference>
<evidence type="ECO:0000256" key="5">
    <source>
        <dbReference type="PIRSR" id="PIRSR000446-1"/>
    </source>
</evidence>
<dbReference type="Pfam" id="PF00698">
    <property type="entry name" value="Acyl_transf_1"/>
    <property type="match status" value="1"/>
</dbReference>
<dbReference type="PANTHER" id="PTHR42681:SF1">
    <property type="entry name" value="MALONYL-COA-ACYL CARRIER PROTEIN TRANSACYLASE, MITOCHONDRIAL"/>
    <property type="match status" value="1"/>
</dbReference>
<dbReference type="GO" id="GO:0005829">
    <property type="term" value="C:cytosol"/>
    <property type="evidence" value="ECO:0007669"/>
    <property type="project" value="TreeGrafter"/>
</dbReference>
<dbReference type="Gene3D" id="3.30.70.250">
    <property type="entry name" value="Malonyl-CoA ACP transacylase, ACP-binding"/>
    <property type="match status" value="1"/>
</dbReference>
<dbReference type="InterPro" id="IPR016035">
    <property type="entry name" value="Acyl_Trfase/lysoPLipase"/>
</dbReference>
<dbReference type="SUPFAM" id="SSF55048">
    <property type="entry name" value="Probable ACP-binding domain of malonyl-CoA ACP transacylase"/>
    <property type="match status" value="1"/>
</dbReference>
<sequence>MGNMTKTAFLFSGQGAQKLGMAYDLYEQFDVVKETFDRASVLLGDDLRFLIDHDEEKLNETKYTQPAILTTSVAISRLLEENNIHPDVVAGLSLGEYSALVISGALTFDDAIQLVAKRGQYMSEAAPTGSGKMVAIMNTDAGRIESACQKASEFGIVSPANYNTPGQIVIGGEVKAVDTAVEILKAEGVKKMIELKVSGPFHTAILKPASDRLKVELENVEFSTFDLPLISNTTAQVMHEDEIRSLLTRQVMEPVRFYESIETMKNLGVDRFIEVGPGKVLSGFIKRIDKAAKFTNVEDLPSLKTLLENK</sequence>
<dbReference type="InterPro" id="IPR001227">
    <property type="entry name" value="Ac_transferase_dom_sf"/>
</dbReference>
<dbReference type="GO" id="GO:0006633">
    <property type="term" value="P:fatty acid biosynthetic process"/>
    <property type="evidence" value="ECO:0007669"/>
    <property type="project" value="TreeGrafter"/>
</dbReference>
<organism evidence="7 8">
    <name type="scientific">Lactococcus fujiensis JCM 16395</name>
    <dbReference type="NCBI Taxonomy" id="1291764"/>
    <lineage>
        <taxon>Bacteria</taxon>
        <taxon>Bacillati</taxon>
        <taxon>Bacillota</taxon>
        <taxon>Bacilli</taxon>
        <taxon>Lactobacillales</taxon>
        <taxon>Streptococcaceae</taxon>
        <taxon>Lactococcus</taxon>
    </lineage>
</organism>
<dbReference type="InterPro" id="IPR004410">
    <property type="entry name" value="Malonyl_CoA-ACP_transAc_FabD"/>
</dbReference>
<protein>
    <recommendedName>
        <fullName evidence="4">Malonyl CoA-acyl carrier protein transacylase</fullName>
        <ecNumber evidence="4">2.3.1.39</ecNumber>
    </recommendedName>
</protein>
<proteinExistence type="inferred from homology"/>
<dbReference type="PIRSF" id="PIRSF000446">
    <property type="entry name" value="Mct"/>
    <property type="match status" value="1"/>
</dbReference>
<evidence type="ECO:0000256" key="2">
    <source>
        <dbReference type="ARBA" id="ARBA00023315"/>
    </source>
</evidence>
<dbReference type="EC" id="2.3.1.39" evidence="4"/>
<dbReference type="AlphaFoldDB" id="A0A2A5RPT2"/>
<dbReference type="SUPFAM" id="SSF52151">
    <property type="entry name" value="FabD/lysophospholipase-like"/>
    <property type="match status" value="1"/>
</dbReference>
<evidence type="ECO:0000256" key="1">
    <source>
        <dbReference type="ARBA" id="ARBA00022679"/>
    </source>
</evidence>
<dbReference type="InterPro" id="IPR014043">
    <property type="entry name" value="Acyl_transferase_dom"/>
</dbReference>
<dbReference type="STRING" id="1291764.GCA_001311235_00272"/>
<accession>A0A2A5RPT2</accession>
<dbReference type="GO" id="GO:0004314">
    <property type="term" value="F:[acyl-carrier-protein] S-malonyltransferase activity"/>
    <property type="evidence" value="ECO:0007669"/>
    <property type="project" value="UniProtKB-EC"/>
</dbReference>
<dbReference type="InterPro" id="IPR050858">
    <property type="entry name" value="Mal-CoA-ACP_Trans/PKS_FabD"/>
</dbReference>
<comment type="caution">
    <text evidence="7">The sequence shown here is derived from an EMBL/GenBank/DDBJ whole genome shotgun (WGS) entry which is preliminary data.</text>
</comment>
<name>A0A2A5RPT2_9LACT</name>
<feature type="active site" evidence="5">
    <location>
        <position position="93"/>
    </location>
</feature>
<dbReference type="PANTHER" id="PTHR42681">
    <property type="entry name" value="MALONYL-COA-ACYL CARRIER PROTEIN TRANSACYLASE, MITOCHONDRIAL"/>
    <property type="match status" value="1"/>
</dbReference>
<dbReference type="FunFam" id="3.30.70.250:FF:000001">
    <property type="entry name" value="Malonyl CoA-acyl carrier protein transacylase"/>
    <property type="match status" value="1"/>
</dbReference>
<keyword evidence="1 4" id="KW-0808">Transferase</keyword>